<dbReference type="PANTHER" id="PTHR37860">
    <property type="entry name" value="AGAP008810-PA"/>
    <property type="match status" value="1"/>
</dbReference>
<gene>
    <name evidence="3" type="ORF">LSH36_359g04040</name>
</gene>
<keyword evidence="4" id="KW-1185">Reference proteome</keyword>
<protein>
    <recommendedName>
        <fullName evidence="2">VWFD domain-containing protein</fullName>
    </recommendedName>
</protein>
<dbReference type="EMBL" id="JAODUP010000359">
    <property type="protein sequence ID" value="KAK2151565.1"/>
    <property type="molecule type" value="Genomic_DNA"/>
</dbReference>
<feature type="domain" description="VWFD" evidence="2">
    <location>
        <begin position="1575"/>
        <end position="1743"/>
    </location>
</feature>
<feature type="compositionally biased region" description="Basic residues" evidence="1">
    <location>
        <begin position="2157"/>
        <end position="2186"/>
    </location>
</feature>
<dbReference type="Pfam" id="PF08742">
    <property type="entry name" value="C8"/>
    <property type="match status" value="1"/>
</dbReference>
<accession>A0AAD9JFQ1</accession>
<sequence>MISYGNKRLSGSSEFSIRGNDVTLKANLENSFCSMKPISVSMEHKGPANAFTCMAALKYGNYEINMNNDFSLRGNNLHLESSMRTNIGNVKPVSVELNHAGPAKDFSSNALISYGDDNVSGTSEFKLGGDTLHMKVTAQTTFGKVKPMSIEINHNGPADKFENNMLVSYGNKEASSDLKFTIEGSKITGDIKLQTPYKPLEKVIGKFSHSGKNWRNFENNGAVKVNNKKYTGQSELRWFGKIFKLYTKINVPDEYSMKVNHKGCRTDFSNNMKIKIPGEKISGTSSFKIDGNKIDGRANMDSTIRYLNNFDVALGHEGDGKKFKSSFDLQTPFKDYKSCSGELNHEGSLNNFQTTGKLNLPFRKLHNVLVSANHKYDTNTLNTVGSVTYDDKAISGAVNYRKTGRKVIADASLQTPYRGYENFKLSMEHAGTRDNFQTSGAVTTPIPGYERFSGTLTHRGDLNQFNTMAEVNTPIAKYNKFGLNVEHSGNIRNFKSSASVTTSVPGYKIFAGDADYSFDGTNMHAAGKVRTPFRGYDRFGVKADHSGSLNGFRTSVEATSSMPGYEKFGATLEKKGTLRDFEVSSDFQTPFRNYQQFGAGMKYAGEPKNFRTSGHVITSIPGYDRISGSLNHNGDWRRFTTDAEIQTPVPGHEVYKMAVKHNTDSGISSSASFEYPGKRYTFSLNHQGTARNFNSDIQIQTPHPEFDQFGLSVVHNGGLNDMTQTGTIHLPLNKVPEIKYTISHRGDPRDYASSVVIEYNREKIEANSNFKHTSSWGEDNYEGAVGITSTLAKLRDFQLMAKHSRKPSQKTGMLAVTHNGQKTVDIDYDYTTSGDKVINIRVRQPQPLETRINFHGDGEQFNGDAYFNWERFTASGEFAMKNLPDDRQLSLKVVLPTRTVGLKSGYALTGTGLKHNTDLQWGNDETNKLSYVLEGTKTTRRSQTIVDGRFNVQSSRISGEATMNHVSVPGRQYTTELALQTSKRMSIKSDLIMDNSKFEHTITVEHPDIRRGASIKTEGSVNNGAYDGKMELQYNRQAFTLTGRLADESTSGAKKYSSRFEVAHPNSGLDLQMSAVAEDNSEISKLSLETKYMMARERQHRISALRAEINKLRKELNMEIVSPIDTFHVSGRLASASNGIYRYTGEARCNHNTLRGELTLASSKSADLKIYYDNNDYLQLTAKASPEELMVDAYRMVSGEKIQEVLFLLQKDAERVVSGRTFWRPAMYREIKAASRTNTISRRHAASWDQFVDEVKDEYNVKVDYMKRNAKPFYRALVSLKKDIVSTYHDIKADAVQMYNNNEFRMKDINSWVQNAKEWTGSAYERMKKSATENYTKAKAVVARGTSSMDEMRDQAWSYTQEMARRLSDWWDVTNWDDLKEKIKKHTTDMVDRFSSHPTIRGLLTNIQNTNIWRQVQGDAAATVGSAPSLFDQLLNRDDVQTGISYITKQVKESNVASKYFELKKTIDGIMADIRQNGLKAIRANAIAWLKNYLKMDSDRFTYGDGDVEFSLYVPLPLDDLRSIPKVDINLSNYLRQARNIYKNYMPRCDWTFWDYYYNYKPSSNIKDMIPPFSAHATISGNQHYMTFDRRFYEFSGECSYLLARDFIDGTFSVVVNYERTRGRPARKSLTVMSNDKTIVISSDGSVMMDNSRVEMPIDVDGVNIVREENQISVSNKNGVKVTCDLVHDRCTVEVSGWYYSKTGGLLGTYNNEQIDDFTSVDKERLQNVGQFAASWSVGARCRPTNSAIDVSNEVVPESRRYDICAKYFVDDSSPFRRCFKIVDPKPFMKMCLNDMPTDVNRMETDEDTCNIAAFYVNECQRVEIPIKIPSLCVRCTMEDGNVFSEGQNVTIRDDAVPSSADIVFVIHHSECNKMMVDNLKSLVDSLEKVFKVEHLTNNRYAILGYGGPGIRSDVHIHTMNGQMFATRDKILLGLENFHTTAGDKEDAMAALKYATNLPFRVGVSKNILLLPCAPCRQGQATFSELQQLLLFRDINFHVLMQYNFLFKGNKNTGTAYIFGVDRETVYTRKDAGTTELIGDSEIRSQILMPKDLCVALSEETDGSVFNTLQYINSRPFVQKRFLDVLVRVIADKAEPSDCQICDCKPDKVGAGKADCRHCVRPNPIYDMMPRFDNILLPPPSFEVPEVSKPKVDVPKSPKKARKSKVKKSKKQLNAKKRAMRERRLRRLEQERQS</sequence>
<evidence type="ECO:0000313" key="4">
    <source>
        <dbReference type="Proteomes" id="UP001208570"/>
    </source>
</evidence>
<dbReference type="Proteomes" id="UP001208570">
    <property type="component" value="Unassembled WGS sequence"/>
</dbReference>
<dbReference type="InterPro" id="IPR001846">
    <property type="entry name" value="VWF_type-D"/>
</dbReference>
<dbReference type="PROSITE" id="PS51233">
    <property type="entry name" value="VWFD"/>
    <property type="match status" value="1"/>
</dbReference>
<dbReference type="Pfam" id="PF00094">
    <property type="entry name" value="VWD"/>
    <property type="match status" value="1"/>
</dbReference>
<evidence type="ECO:0000313" key="3">
    <source>
        <dbReference type="EMBL" id="KAK2151565.1"/>
    </source>
</evidence>
<proteinExistence type="predicted"/>
<organism evidence="3 4">
    <name type="scientific">Paralvinella palmiformis</name>
    <dbReference type="NCBI Taxonomy" id="53620"/>
    <lineage>
        <taxon>Eukaryota</taxon>
        <taxon>Metazoa</taxon>
        <taxon>Spiralia</taxon>
        <taxon>Lophotrochozoa</taxon>
        <taxon>Annelida</taxon>
        <taxon>Polychaeta</taxon>
        <taxon>Sedentaria</taxon>
        <taxon>Canalipalpata</taxon>
        <taxon>Terebellida</taxon>
        <taxon>Terebelliformia</taxon>
        <taxon>Alvinellidae</taxon>
        <taxon>Paralvinella</taxon>
    </lineage>
</organism>
<dbReference type="PANTHER" id="PTHR37860:SF1">
    <property type="match status" value="1"/>
</dbReference>
<feature type="compositionally biased region" description="Basic and acidic residues" evidence="1">
    <location>
        <begin position="2146"/>
        <end position="2156"/>
    </location>
</feature>
<evidence type="ECO:0000259" key="2">
    <source>
        <dbReference type="PROSITE" id="PS51233"/>
    </source>
</evidence>
<reference evidence="3" key="1">
    <citation type="journal article" date="2023" name="Mol. Biol. Evol.">
        <title>Third-Generation Sequencing Reveals the Adaptive Role of the Epigenome in Three Deep-Sea Polychaetes.</title>
        <authorList>
            <person name="Perez M."/>
            <person name="Aroh O."/>
            <person name="Sun Y."/>
            <person name="Lan Y."/>
            <person name="Juniper S.K."/>
            <person name="Young C.R."/>
            <person name="Angers B."/>
            <person name="Qian P.Y."/>
        </authorList>
    </citation>
    <scope>NUCLEOTIDE SEQUENCE</scope>
    <source>
        <strain evidence="3">P08H-3</strain>
    </source>
</reference>
<comment type="caution">
    <text evidence="3">The sequence shown here is derived from an EMBL/GenBank/DDBJ whole genome shotgun (WGS) entry which is preliminary data.</text>
</comment>
<dbReference type="InterPro" id="IPR014853">
    <property type="entry name" value="VWF/SSPO/ZAN-like_Cys-rich_dom"/>
</dbReference>
<name>A0AAD9JFQ1_9ANNE</name>
<dbReference type="SMART" id="SM00216">
    <property type="entry name" value="VWD"/>
    <property type="match status" value="1"/>
</dbReference>
<evidence type="ECO:0000256" key="1">
    <source>
        <dbReference type="SAM" id="MobiDB-lite"/>
    </source>
</evidence>
<feature type="region of interest" description="Disordered" evidence="1">
    <location>
        <begin position="2145"/>
        <end position="2194"/>
    </location>
</feature>